<dbReference type="PANTHER" id="PTHR21032:SF0">
    <property type="entry name" value="G PATCH DOMAIN-CONTAINING PROTEIN 11"/>
    <property type="match status" value="1"/>
</dbReference>
<dbReference type="InParanoid" id="A0A0D1YU04"/>
<dbReference type="VEuPathDB" id="FungiDB:PV09_04955"/>
<proteinExistence type="predicted"/>
<reference evidence="3 4" key="1">
    <citation type="submission" date="2015-01" db="EMBL/GenBank/DDBJ databases">
        <title>The Genome Sequence of Ochroconis gallopava CBS43764.</title>
        <authorList>
            <consortium name="The Broad Institute Genomics Platform"/>
            <person name="Cuomo C."/>
            <person name="de Hoog S."/>
            <person name="Gorbushina A."/>
            <person name="Stielow B."/>
            <person name="Teixiera M."/>
            <person name="Abouelleil A."/>
            <person name="Chapman S.B."/>
            <person name="Priest M."/>
            <person name="Young S.K."/>
            <person name="Wortman J."/>
            <person name="Nusbaum C."/>
            <person name="Birren B."/>
        </authorList>
    </citation>
    <scope>NUCLEOTIDE SEQUENCE [LARGE SCALE GENOMIC DNA]</scope>
    <source>
        <strain evidence="3 4">CBS 43764</strain>
    </source>
</reference>
<dbReference type="OrthoDB" id="786951at2759"/>
<evidence type="ECO:0000256" key="1">
    <source>
        <dbReference type="SAM" id="MobiDB-lite"/>
    </source>
</evidence>
<dbReference type="SMART" id="SM01173">
    <property type="entry name" value="DUF4187"/>
    <property type="match status" value="1"/>
</dbReference>
<dbReference type="PANTHER" id="PTHR21032">
    <property type="entry name" value="G PATCH DOMAIN-CONTAINING PROTEIN 11"/>
    <property type="match status" value="1"/>
</dbReference>
<dbReference type="PROSITE" id="PS50174">
    <property type="entry name" value="G_PATCH"/>
    <property type="match status" value="1"/>
</dbReference>
<dbReference type="GeneID" id="27312928"/>
<feature type="domain" description="G-patch" evidence="2">
    <location>
        <begin position="74"/>
        <end position="120"/>
    </location>
</feature>
<gene>
    <name evidence="3" type="ORF">PV09_04955</name>
</gene>
<dbReference type="SMART" id="SM00443">
    <property type="entry name" value="G_patch"/>
    <property type="match status" value="1"/>
</dbReference>
<dbReference type="EMBL" id="KN847542">
    <property type="protein sequence ID" value="KIW04147.1"/>
    <property type="molecule type" value="Genomic_DNA"/>
</dbReference>
<dbReference type="Pfam" id="PF13821">
    <property type="entry name" value="DUF4187"/>
    <property type="match status" value="1"/>
</dbReference>
<feature type="compositionally biased region" description="Basic and acidic residues" evidence="1">
    <location>
        <begin position="214"/>
        <end position="234"/>
    </location>
</feature>
<dbReference type="InterPro" id="IPR039249">
    <property type="entry name" value="GPATCH11"/>
</dbReference>
<feature type="compositionally biased region" description="Low complexity" evidence="1">
    <location>
        <begin position="65"/>
        <end position="75"/>
    </location>
</feature>
<dbReference type="Proteomes" id="UP000053259">
    <property type="component" value="Unassembled WGS sequence"/>
</dbReference>
<feature type="compositionally biased region" description="Basic and acidic residues" evidence="1">
    <location>
        <begin position="97"/>
        <end position="175"/>
    </location>
</feature>
<feature type="region of interest" description="Disordered" evidence="1">
    <location>
        <begin position="214"/>
        <end position="250"/>
    </location>
</feature>
<dbReference type="FunCoup" id="A0A0D1YU04">
    <property type="interactions" value="247"/>
</dbReference>
<dbReference type="STRING" id="253628.A0A0D1YU04"/>
<evidence type="ECO:0000313" key="3">
    <source>
        <dbReference type="EMBL" id="KIW04147.1"/>
    </source>
</evidence>
<dbReference type="Pfam" id="PF01585">
    <property type="entry name" value="G-patch"/>
    <property type="match status" value="1"/>
</dbReference>
<dbReference type="AlphaFoldDB" id="A0A0D1YU04"/>
<sequence>MAPARERSVQNDDEDDYMSMVIEDVQSRSKETSIQRAARLKREGEARSRQKTKEERERDERLAREAALASSLDASNKGFKIMTKLGYKPGSTLGKTADARTEPIHLSMKEDRGGIGMDSEKKRKIREALETNERLEKKAKTDQVDYRERLQQEREEKRLEHQAHAAQRVAERLDTEAEEEQAGAENSKLPFEKRPLKSINVLWRGLVKARREREAQEHMKREVQKSLTYRRPDYNDSDEDEDDSRAFSTKKTATEFFEQDLEDEDEELDEFDALAPAERLARLVAYLRSKHLYCFWCKSKYPDADFLGCPGITEEAHEL</sequence>
<evidence type="ECO:0000259" key="2">
    <source>
        <dbReference type="PROSITE" id="PS50174"/>
    </source>
</evidence>
<dbReference type="InterPro" id="IPR025239">
    <property type="entry name" value="DUF4187"/>
</dbReference>
<name>A0A0D1YU04_9PEZI</name>
<protein>
    <recommendedName>
        <fullName evidence="2">G-patch domain-containing protein</fullName>
    </recommendedName>
</protein>
<keyword evidence="4" id="KW-1185">Reference proteome</keyword>
<dbReference type="GO" id="GO:0003676">
    <property type="term" value="F:nucleic acid binding"/>
    <property type="evidence" value="ECO:0007669"/>
    <property type="project" value="InterPro"/>
</dbReference>
<accession>A0A0D1YU04</accession>
<organism evidence="3 4">
    <name type="scientific">Verruconis gallopava</name>
    <dbReference type="NCBI Taxonomy" id="253628"/>
    <lineage>
        <taxon>Eukaryota</taxon>
        <taxon>Fungi</taxon>
        <taxon>Dikarya</taxon>
        <taxon>Ascomycota</taxon>
        <taxon>Pezizomycotina</taxon>
        <taxon>Dothideomycetes</taxon>
        <taxon>Pleosporomycetidae</taxon>
        <taxon>Venturiales</taxon>
        <taxon>Sympoventuriaceae</taxon>
        <taxon>Verruconis</taxon>
    </lineage>
</organism>
<evidence type="ECO:0000313" key="4">
    <source>
        <dbReference type="Proteomes" id="UP000053259"/>
    </source>
</evidence>
<dbReference type="InterPro" id="IPR000467">
    <property type="entry name" value="G_patch_dom"/>
</dbReference>
<dbReference type="HOGENOM" id="CLU_046724_2_0_1"/>
<dbReference type="RefSeq" id="XP_016214016.1">
    <property type="nucleotide sequence ID" value="XM_016358398.1"/>
</dbReference>
<feature type="region of interest" description="Disordered" evidence="1">
    <location>
        <begin position="24"/>
        <end position="189"/>
    </location>
</feature>
<feature type="compositionally biased region" description="Basic and acidic residues" evidence="1">
    <location>
        <begin position="40"/>
        <end position="64"/>
    </location>
</feature>
<dbReference type="GO" id="GO:0000776">
    <property type="term" value="C:kinetochore"/>
    <property type="evidence" value="ECO:0007669"/>
    <property type="project" value="TreeGrafter"/>
</dbReference>